<dbReference type="Proteomes" id="UP000306918">
    <property type="component" value="Unassembled WGS sequence"/>
</dbReference>
<gene>
    <name evidence="1" type="ORF">FAM09_23480</name>
</gene>
<comment type="caution">
    <text evidence="1">The sequence shown here is derived from an EMBL/GenBank/DDBJ whole genome shotgun (WGS) entry which is preliminary data.</text>
</comment>
<dbReference type="RefSeq" id="WP_136579597.1">
    <property type="nucleotide sequence ID" value="NZ_STFF01000007.1"/>
</dbReference>
<organism evidence="1 2">
    <name type="scientific">Niastella caeni</name>
    <dbReference type="NCBI Taxonomy" id="2569763"/>
    <lineage>
        <taxon>Bacteria</taxon>
        <taxon>Pseudomonadati</taxon>
        <taxon>Bacteroidota</taxon>
        <taxon>Chitinophagia</taxon>
        <taxon>Chitinophagales</taxon>
        <taxon>Chitinophagaceae</taxon>
        <taxon>Niastella</taxon>
    </lineage>
</organism>
<sequence length="147" mass="15804">MKPKITVLRALPILFCIQLPICLFLTLPCPLLADGNITASGAVISTTTHMSINTVRNNRASKLYVNTALLESNAASLNTFSAPVTGFIGVRFDYTLGNDGPGAFSETILFNSVLSDVDRQAINCNQNLYYSLGLGAAYTGGQRLWGR</sequence>
<dbReference type="EMBL" id="STFF01000007">
    <property type="protein sequence ID" value="THU34954.1"/>
    <property type="molecule type" value="Genomic_DNA"/>
</dbReference>
<reference evidence="1 2" key="1">
    <citation type="submission" date="2019-04" db="EMBL/GenBank/DDBJ databases">
        <title>Niastella caeni sp. nov., isolated from activated sludge.</title>
        <authorList>
            <person name="Sheng M."/>
        </authorList>
    </citation>
    <scope>NUCLEOTIDE SEQUENCE [LARGE SCALE GENOMIC DNA]</scope>
    <source>
        <strain evidence="1 2">HX-2-15</strain>
    </source>
</reference>
<accession>A0A4S8HMD4</accession>
<dbReference type="AlphaFoldDB" id="A0A4S8HMD4"/>
<evidence type="ECO:0000313" key="2">
    <source>
        <dbReference type="Proteomes" id="UP000306918"/>
    </source>
</evidence>
<evidence type="ECO:0000313" key="1">
    <source>
        <dbReference type="EMBL" id="THU34954.1"/>
    </source>
</evidence>
<name>A0A4S8HMD4_9BACT</name>
<protein>
    <submittedName>
        <fullName evidence="1">Uncharacterized protein</fullName>
    </submittedName>
</protein>
<keyword evidence="2" id="KW-1185">Reference proteome</keyword>
<proteinExistence type="predicted"/>